<dbReference type="InterPro" id="IPR037682">
    <property type="entry name" value="TonB_C"/>
</dbReference>
<dbReference type="InterPro" id="IPR051045">
    <property type="entry name" value="TonB-dependent_transducer"/>
</dbReference>
<dbReference type="PANTHER" id="PTHR33446:SF2">
    <property type="entry name" value="PROTEIN TONB"/>
    <property type="match status" value="1"/>
</dbReference>
<name>A0AA97HZQ7_9SPHN</name>
<dbReference type="GO" id="GO:0055085">
    <property type="term" value="P:transmembrane transport"/>
    <property type="evidence" value="ECO:0007669"/>
    <property type="project" value="InterPro"/>
</dbReference>
<keyword evidence="5" id="KW-0997">Cell inner membrane</keyword>
<proteinExistence type="inferred from homology"/>
<evidence type="ECO:0000256" key="9">
    <source>
        <dbReference type="ARBA" id="ARBA00023136"/>
    </source>
</evidence>
<feature type="domain" description="TonB C-terminal" evidence="12">
    <location>
        <begin position="177"/>
        <end position="277"/>
    </location>
</feature>
<dbReference type="InterPro" id="IPR006260">
    <property type="entry name" value="TonB/TolA_C"/>
</dbReference>
<feature type="region of interest" description="Disordered" evidence="10">
    <location>
        <begin position="17"/>
        <end position="41"/>
    </location>
</feature>
<evidence type="ECO:0000256" key="7">
    <source>
        <dbReference type="ARBA" id="ARBA00022927"/>
    </source>
</evidence>
<feature type="signal peptide" evidence="11">
    <location>
        <begin position="1"/>
        <end position="20"/>
    </location>
</feature>
<dbReference type="PANTHER" id="PTHR33446">
    <property type="entry name" value="PROTEIN TONB-RELATED"/>
    <property type="match status" value="1"/>
</dbReference>
<keyword evidence="6" id="KW-0812">Transmembrane</keyword>
<dbReference type="Gene3D" id="3.30.2420.10">
    <property type="entry name" value="TonB"/>
    <property type="match status" value="2"/>
</dbReference>
<comment type="similarity">
    <text evidence="2">Belongs to the TonB family.</text>
</comment>
<dbReference type="SUPFAM" id="SSF74653">
    <property type="entry name" value="TolA/TonB C-terminal domain"/>
    <property type="match status" value="2"/>
</dbReference>
<keyword evidence="3" id="KW-0813">Transport</keyword>
<dbReference type="GO" id="GO:0015031">
    <property type="term" value="P:protein transport"/>
    <property type="evidence" value="ECO:0007669"/>
    <property type="project" value="UniProtKB-KW"/>
</dbReference>
<evidence type="ECO:0000256" key="10">
    <source>
        <dbReference type="SAM" id="MobiDB-lite"/>
    </source>
</evidence>
<feature type="chain" id="PRO_5041654103" evidence="11">
    <location>
        <begin position="21"/>
        <end position="367"/>
    </location>
</feature>
<evidence type="ECO:0000256" key="2">
    <source>
        <dbReference type="ARBA" id="ARBA00006555"/>
    </source>
</evidence>
<keyword evidence="4" id="KW-1003">Cell membrane</keyword>
<dbReference type="KEGG" id="acoa:RB602_14305"/>
<protein>
    <submittedName>
        <fullName evidence="13">Energy transducer TonB</fullName>
    </submittedName>
</protein>
<evidence type="ECO:0000256" key="1">
    <source>
        <dbReference type="ARBA" id="ARBA00004383"/>
    </source>
</evidence>
<sequence length="367" mass="40768">MTFFMLTSILLLAAAQPVEDADDTSEETETTEDTEAAEELPSQVMLSWTPGEVSCSATPVRPATMQRPYGNVIARPSSEVFPVIYTFEIDESGRTVSIRRISERRRRIMGQDIAPALAASRFAPGAPHNDCTIIYRPQISELAEAELSDLMRYAVVPLSVPLPEAARARLYNQGDCHDTPRPEPQRRLFPNFRAMPRTAGVRDWIMISYDIDDSGRTQNVTLMDSTGNAALDSDALEAVDGSRYYDGPKQECRYSYWLGAATMPPPPSPTEEEYRPDDATCPVNHEWATKPALRYPTAYNRRAIEGWAFITYDIAESGELENISVADSQPSEDFGVQASAIMRSAKAKAGEVFTGCVLKTRFRMPES</sequence>
<evidence type="ECO:0000256" key="6">
    <source>
        <dbReference type="ARBA" id="ARBA00022692"/>
    </source>
</evidence>
<dbReference type="RefSeq" id="WP_317081497.1">
    <property type="nucleotide sequence ID" value="NZ_CP136594.1"/>
</dbReference>
<comment type="subcellular location">
    <subcellularLocation>
        <location evidence="1">Cell inner membrane</location>
        <topology evidence="1">Single-pass membrane protein</topology>
        <orientation evidence="1">Periplasmic side</orientation>
    </subcellularLocation>
</comment>
<feature type="compositionally biased region" description="Acidic residues" evidence="10">
    <location>
        <begin position="19"/>
        <end position="38"/>
    </location>
</feature>
<evidence type="ECO:0000313" key="13">
    <source>
        <dbReference type="EMBL" id="WOE74989.1"/>
    </source>
</evidence>
<feature type="domain" description="TonB C-terminal" evidence="12">
    <location>
        <begin position="280"/>
        <end position="367"/>
    </location>
</feature>
<gene>
    <name evidence="13" type="ORF">RB602_14305</name>
</gene>
<keyword evidence="7" id="KW-0653">Protein transport</keyword>
<keyword evidence="14" id="KW-1185">Reference proteome</keyword>
<accession>A0AA97HZQ7</accession>
<evidence type="ECO:0000313" key="14">
    <source>
        <dbReference type="Proteomes" id="UP001302429"/>
    </source>
</evidence>
<organism evidence="13 14">
    <name type="scientific">Alterisphingorhabdus coralli</name>
    <dbReference type="NCBI Taxonomy" id="3071408"/>
    <lineage>
        <taxon>Bacteria</taxon>
        <taxon>Pseudomonadati</taxon>
        <taxon>Pseudomonadota</taxon>
        <taxon>Alphaproteobacteria</taxon>
        <taxon>Sphingomonadales</taxon>
        <taxon>Sphingomonadaceae</taxon>
        <taxon>Alterisphingorhabdus (ex Yan et al. 2024)</taxon>
    </lineage>
</organism>
<evidence type="ECO:0000256" key="8">
    <source>
        <dbReference type="ARBA" id="ARBA00022989"/>
    </source>
</evidence>
<dbReference type="PROSITE" id="PS52015">
    <property type="entry name" value="TONB_CTD"/>
    <property type="match status" value="2"/>
</dbReference>
<keyword evidence="8" id="KW-1133">Transmembrane helix</keyword>
<dbReference type="NCBIfam" id="TIGR01352">
    <property type="entry name" value="tonB_Cterm"/>
    <property type="match status" value="1"/>
</dbReference>
<evidence type="ECO:0000256" key="3">
    <source>
        <dbReference type="ARBA" id="ARBA00022448"/>
    </source>
</evidence>
<dbReference type="GO" id="GO:0098797">
    <property type="term" value="C:plasma membrane protein complex"/>
    <property type="evidence" value="ECO:0007669"/>
    <property type="project" value="TreeGrafter"/>
</dbReference>
<dbReference type="Pfam" id="PF03544">
    <property type="entry name" value="TonB_C"/>
    <property type="match status" value="1"/>
</dbReference>
<dbReference type="EMBL" id="CP136594">
    <property type="protein sequence ID" value="WOE74989.1"/>
    <property type="molecule type" value="Genomic_DNA"/>
</dbReference>
<keyword evidence="11" id="KW-0732">Signal</keyword>
<keyword evidence="9" id="KW-0472">Membrane</keyword>
<evidence type="ECO:0000256" key="4">
    <source>
        <dbReference type="ARBA" id="ARBA00022475"/>
    </source>
</evidence>
<reference evidence="13 14" key="1">
    <citation type="submission" date="2023-10" db="EMBL/GenBank/DDBJ databases">
        <title>Complete genome sequence of a Sphingomonadaceae bacterium.</title>
        <authorList>
            <person name="Yan C."/>
        </authorList>
    </citation>
    <scope>NUCLEOTIDE SEQUENCE [LARGE SCALE GENOMIC DNA]</scope>
    <source>
        <strain evidence="13 14">SCSIO 66989</strain>
    </source>
</reference>
<dbReference type="GO" id="GO:0031992">
    <property type="term" value="F:energy transducer activity"/>
    <property type="evidence" value="ECO:0007669"/>
    <property type="project" value="TreeGrafter"/>
</dbReference>
<dbReference type="AlphaFoldDB" id="A0AA97HZQ7"/>
<dbReference type="Proteomes" id="UP001302429">
    <property type="component" value="Chromosome"/>
</dbReference>
<evidence type="ECO:0000256" key="5">
    <source>
        <dbReference type="ARBA" id="ARBA00022519"/>
    </source>
</evidence>
<evidence type="ECO:0000256" key="11">
    <source>
        <dbReference type="SAM" id="SignalP"/>
    </source>
</evidence>
<evidence type="ECO:0000259" key="12">
    <source>
        <dbReference type="PROSITE" id="PS52015"/>
    </source>
</evidence>